<protein>
    <submittedName>
        <fullName evidence="3">Uncharacterized protein</fullName>
    </submittedName>
</protein>
<feature type="chain" id="PRO_5046934534" evidence="2">
    <location>
        <begin position="30"/>
        <end position="394"/>
    </location>
</feature>
<dbReference type="Proteomes" id="UP000618445">
    <property type="component" value="Unassembled WGS sequence"/>
</dbReference>
<evidence type="ECO:0000313" key="4">
    <source>
        <dbReference type="Proteomes" id="UP000618445"/>
    </source>
</evidence>
<evidence type="ECO:0000313" key="3">
    <source>
        <dbReference type="EMBL" id="MBD2316779.1"/>
    </source>
</evidence>
<evidence type="ECO:0000256" key="1">
    <source>
        <dbReference type="SAM" id="MobiDB-lite"/>
    </source>
</evidence>
<evidence type="ECO:0000256" key="2">
    <source>
        <dbReference type="SAM" id="SignalP"/>
    </source>
</evidence>
<name>A0ABR8C7Y2_9CYAN</name>
<keyword evidence="4" id="KW-1185">Reference proteome</keyword>
<keyword evidence="2" id="KW-0732">Signal</keyword>
<sequence length="394" mass="41282">MINKLMLVSAGAVWGFMALIPINALSAQAKVAKNVKVTNSQVVKGKVNNSTTPKNTSKNTSKNGTRSSTTAKKTPKTGVAKVPVLQNKLPDTAKDLKPRIDVVAIPPSFNRSSSISISTKPDVNLVEIAQASTDIAQTGNATSNSPDIIRQQLLIRPIQPPSPNVFRQIYTPSLNAGTPVAFGLQTGDAFISVLGSTAGRARDTVDGSISVGTGLGDANQYFAVEGVFNINSIRNFGSNGSFDLKVHRSIYQDSATQAAVAVGWTNFANYGSNAGGTPSSVYGAATISQLTDPTNAESPKPLVATIGVGGGTYRKSTSNDGVGIFANVGYQFDPQWGVSTAWSGQGLNFGLGFLPDVTFPLNLTLTYSDVTNNSNAGTQVIFGISYGFNYSGRR</sequence>
<feature type="signal peptide" evidence="2">
    <location>
        <begin position="1"/>
        <end position="29"/>
    </location>
</feature>
<gene>
    <name evidence="3" type="ORF">H6G05_07950</name>
</gene>
<feature type="compositionally biased region" description="Low complexity" evidence="1">
    <location>
        <begin position="48"/>
        <end position="70"/>
    </location>
</feature>
<accession>A0ABR8C7Y2</accession>
<dbReference type="RefSeq" id="WP_190577664.1">
    <property type="nucleotide sequence ID" value="NZ_CAWPQU010000089.1"/>
</dbReference>
<proteinExistence type="predicted"/>
<organism evidence="3 4">
    <name type="scientific">Phormidium tenue FACHB-1050</name>
    <dbReference type="NCBI Taxonomy" id="2692857"/>
    <lineage>
        <taxon>Bacteria</taxon>
        <taxon>Bacillati</taxon>
        <taxon>Cyanobacteriota</taxon>
        <taxon>Cyanophyceae</taxon>
        <taxon>Oscillatoriophycideae</taxon>
        <taxon>Oscillatoriales</taxon>
        <taxon>Oscillatoriaceae</taxon>
        <taxon>Phormidium</taxon>
    </lineage>
</organism>
<dbReference type="EMBL" id="JACJQY010000009">
    <property type="protein sequence ID" value="MBD2316779.1"/>
    <property type="molecule type" value="Genomic_DNA"/>
</dbReference>
<feature type="region of interest" description="Disordered" evidence="1">
    <location>
        <begin position="44"/>
        <end position="84"/>
    </location>
</feature>
<reference evidence="3 4" key="1">
    <citation type="journal article" date="2020" name="ISME J.">
        <title>Comparative genomics reveals insights into cyanobacterial evolution and habitat adaptation.</title>
        <authorList>
            <person name="Chen M.Y."/>
            <person name="Teng W.K."/>
            <person name="Zhao L."/>
            <person name="Hu C.X."/>
            <person name="Zhou Y.K."/>
            <person name="Han B.P."/>
            <person name="Song L.R."/>
            <person name="Shu W.S."/>
        </authorList>
    </citation>
    <scope>NUCLEOTIDE SEQUENCE [LARGE SCALE GENOMIC DNA]</scope>
    <source>
        <strain evidence="3 4">FACHB-1050</strain>
    </source>
</reference>
<comment type="caution">
    <text evidence="3">The sequence shown here is derived from an EMBL/GenBank/DDBJ whole genome shotgun (WGS) entry which is preliminary data.</text>
</comment>